<comment type="similarity">
    <text evidence="1">Belongs to the LysR transcriptional regulatory family.</text>
</comment>
<dbReference type="RefSeq" id="WP_118646303.1">
    <property type="nucleotide sequence ID" value="NZ_CP060635.1"/>
</dbReference>
<evidence type="ECO:0000256" key="2">
    <source>
        <dbReference type="ARBA" id="ARBA00023015"/>
    </source>
</evidence>
<dbReference type="PANTHER" id="PTHR30126">
    <property type="entry name" value="HTH-TYPE TRANSCRIPTIONAL REGULATOR"/>
    <property type="match status" value="1"/>
</dbReference>
<evidence type="ECO:0000256" key="3">
    <source>
        <dbReference type="ARBA" id="ARBA00023125"/>
    </source>
</evidence>
<dbReference type="CDD" id="cd05466">
    <property type="entry name" value="PBP2_LTTR_substrate"/>
    <property type="match status" value="1"/>
</dbReference>
<dbReference type="GO" id="GO:0003700">
    <property type="term" value="F:DNA-binding transcription factor activity"/>
    <property type="evidence" value="ECO:0007669"/>
    <property type="project" value="InterPro"/>
</dbReference>
<feature type="domain" description="HTH lysR-type" evidence="5">
    <location>
        <begin position="1"/>
        <end position="60"/>
    </location>
</feature>
<protein>
    <submittedName>
        <fullName evidence="6">LysR family transcriptional regulator</fullName>
    </submittedName>
</protein>
<dbReference type="InterPro" id="IPR036388">
    <property type="entry name" value="WH-like_DNA-bd_sf"/>
</dbReference>
<evidence type="ECO:0000259" key="5">
    <source>
        <dbReference type="PROSITE" id="PS50931"/>
    </source>
</evidence>
<proteinExistence type="inferred from homology"/>
<dbReference type="SUPFAM" id="SSF53850">
    <property type="entry name" value="Periplasmic binding protein-like II"/>
    <property type="match status" value="1"/>
</dbReference>
<dbReference type="FunFam" id="1.10.10.10:FF:000001">
    <property type="entry name" value="LysR family transcriptional regulator"/>
    <property type="match status" value="1"/>
</dbReference>
<dbReference type="Pfam" id="PF03466">
    <property type="entry name" value="LysR_substrate"/>
    <property type="match status" value="1"/>
</dbReference>
<keyword evidence="2" id="KW-0805">Transcription regulation</keyword>
<evidence type="ECO:0000313" key="6">
    <source>
        <dbReference type="EMBL" id="QNM08485.1"/>
    </source>
</evidence>
<organism evidence="6 7">
    <name type="scientific">Wansuia hejianensis</name>
    <dbReference type="NCBI Taxonomy" id="2763667"/>
    <lineage>
        <taxon>Bacteria</taxon>
        <taxon>Bacillati</taxon>
        <taxon>Bacillota</taxon>
        <taxon>Clostridia</taxon>
        <taxon>Lachnospirales</taxon>
        <taxon>Lachnospiraceae</taxon>
        <taxon>Wansuia</taxon>
    </lineage>
</organism>
<dbReference type="PROSITE" id="PS50931">
    <property type="entry name" value="HTH_LYSR"/>
    <property type="match status" value="1"/>
</dbReference>
<dbReference type="Pfam" id="PF00126">
    <property type="entry name" value="HTH_1"/>
    <property type="match status" value="1"/>
</dbReference>
<dbReference type="GO" id="GO:0000976">
    <property type="term" value="F:transcription cis-regulatory region binding"/>
    <property type="evidence" value="ECO:0007669"/>
    <property type="project" value="TreeGrafter"/>
</dbReference>
<dbReference type="InterPro" id="IPR005119">
    <property type="entry name" value="LysR_subst-bd"/>
</dbReference>
<dbReference type="KEGG" id="whj:H9Q79_16735"/>
<evidence type="ECO:0000313" key="7">
    <source>
        <dbReference type="Proteomes" id="UP000515860"/>
    </source>
</evidence>
<keyword evidence="3" id="KW-0238">DNA-binding</keyword>
<sequence>MDINYELYKVFYHVAVSLSFSEASKQLFISQSAVSQSVKVLEKKLGITLFIRSTKRVQLTPEGEILLRYVEPAINLIKRGEAQLMESSTLGGGQLRIGASDTICRYFLVPYLNQFHKEYPNVHIKVTNQTSTKCVDLLESGQVDLIVTNYPNSHLPERMKSIPIHTFQDVFIASREYYPELMDKAISLKELLNHPILMLDRKSTTSEFLHQLFQQHQLDLVPEIELGSNDLLIDLANIGLGVAFVPDYCLTSTGTLFQVHITEPLPTRELVIAHNAHLPVPQAAKAFIQSFS</sequence>
<dbReference type="Proteomes" id="UP000515860">
    <property type="component" value="Chromosome"/>
</dbReference>
<accession>A0A7G9GCF3</accession>
<dbReference type="Gene3D" id="3.40.190.290">
    <property type="match status" value="1"/>
</dbReference>
<keyword evidence="7" id="KW-1185">Reference proteome</keyword>
<dbReference type="InterPro" id="IPR000847">
    <property type="entry name" value="LysR_HTH_N"/>
</dbReference>
<dbReference type="PANTHER" id="PTHR30126:SF64">
    <property type="entry name" value="HTH-TYPE TRANSCRIPTIONAL REGULATOR CITR"/>
    <property type="match status" value="1"/>
</dbReference>
<evidence type="ECO:0000256" key="4">
    <source>
        <dbReference type="ARBA" id="ARBA00023163"/>
    </source>
</evidence>
<dbReference type="SUPFAM" id="SSF46785">
    <property type="entry name" value="Winged helix' DNA-binding domain"/>
    <property type="match status" value="1"/>
</dbReference>
<reference evidence="6 7" key="1">
    <citation type="submission" date="2020-08" db="EMBL/GenBank/DDBJ databases">
        <authorList>
            <person name="Liu C."/>
            <person name="Sun Q."/>
        </authorList>
    </citation>
    <scope>NUCLEOTIDE SEQUENCE [LARGE SCALE GENOMIC DNA]</scope>
    <source>
        <strain evidence="6 7">NSJ-29</strain>
    </source>
</reference>
<dbReference type="Gene3D" id="1.10.10.10">
    <property type="entry name" value="Winged helix-like DNA-binding domain superfamily/Winged helix DNA-binding domain"/>
    <property type="match status" value="1"/>
</dbReference>
<keyword evidence="4" id="KW-0804">Transcription</keyword>
<gene>
    <name evidence="6" type="ORF">H9Q79_16735</name>
</gene>
<dbReference type="EMBL" id="CP060635">
    <property type="protein sequence ID" value="QNM08485.1"/>
    <property type="molecule type" value="Genomic_DNA"/>
</dbReference>
<dbReference type="InterPro" id="IPR036390">
    <property type="entry name" value="WH_DNA-bd_sf"/>
</dbReference>
<name>A0A7G9GCF3_9FIRM</name>
<evidence type="ECO:0000256" key="1">
    <source>
        <dbReference type="ARBA" id="ARBA00009437"/>
    </source>
</evidence>
<dbReference type="PRINTS" id="PR00039">
    <property type="entry name" value="HTHLYSR"/>
</dbReference>
<dbReference type="AlphaFoldDB" id="A0A7G9GCF3"/>